<sequence length="254" mass="29754">MADIHDYCLKNDLNGVIQEITKRISCNDKDDVGWSILHDSVIHDNYLIVGYLLSQKSIDVYVTNNNNETPLQVTEYYNSIKRIKSIKKQIVFVFLVLSYEYVKMDGNKQFPSILKGCGGVEYLNNFSGVHDFKLSSLKLMREFDFDREMIRNSGKSYFITDLIHHNSYKYPVCRVNTSVPSTYKDYCSIYRMYPPKTVHAKFSKKDRENLIEKYKKPPKPYFFHCIGGYGRENPPNLFFDDGFFDFLRRRAVAA</sequence>
<name>A0A6C0JEG5_9ZZZZ</name>
<dbReference type="InterPro" id="IPR036770">
    <property type="entry name" value="Ankyrin_rpt-contain_sf"/>
</dbReference>
<evidence type="ECO:0008006" key="2">
    <source>
        <dbReference type="Google" id="ProtNLM"/>
    </source>
</evidence>
<organism evidence="1">
    <name type="scientific">viral metagenome</name>
    <dbReference type="NCBI Taxonomy" id="1070528"/>
    <lineage>
        <taxon>unclassified sequences</taxon>
        <taxon>metagenomes</taxon>
        <taxon>organismal metagenomes</taxon>
    </lineage>
</organism>
<dbReference type="SUPFAM" id="SSF48403">
    <property type="entry name" value="Ankyrin repeat"/>
    <property type="match status" value="1"/>
</dbReference>
<accession>A0A6C0JEG5</accession>
<dbReference type="AlphaFoldDB" id="A0A6C0JEG5"/>
<evidence type="ECO:0000313" key="1">
    <source>
        <dbReference type="EMBL" id="QHU02034.1"/>
    </source>
</evidence>
<reference evidence="1" key="1">
    <citation type="journal article" date="2020" name="Nature">
        <title>Giant virus diversity and host interactions through global metagenomics.</title>
        <authorList>
            <person name="Schulz F."/>
            <person name="Roux S."/>
            <person name="Paez-Espino D."/>
            <person name="Jungbluth S."/>
            <person name="Walsh D.A."/>
            <person name="Denef V.J."/>
            <person name="McMahon K.D."/>
            <person name="Konstantinidis K.T."/>
            <person name="Eloe-Fadrosh E.A."/>
            <person name="Kyrpides N.C."/>
            <person name="Woyke T."/>
        </authorList>
    </citation>
    <scope>NUCLEOTIDE SEQUENCE</scope>
    <source>
        <strain evidence="1">GVMAG-M-3300025880-56</strain>
    </source>
</reference>
<dbReference type="Gene3D" id="1.25.40.20">
    <property type="entry name" value="Ankyrin repeat-containing domain"/>
    <property type="match status" value="1"/>
</dbReference>
<dbReference type="EMBL" id="MN740351">
    <property type="protein sequence ID" value="QHU02034.1"/>
    <property type="molecule type" value="Genomic_DNA"/>
</dbReference>
<protein>
    <recommendedName>
        <fullName evidence="2">Ankyrin repeat protein</fullName>
    </recommendedName>
</protein>
<proteinExistence type="predicted"/>